<proteinExistence type="predicted"/>
<organism evidence="1 2">
    <name type="scientific">Striga asiatica</name>
    <name type="common">Asiatic witchweed</name>
    <name type="synonym">Buchnera asiatica</name>
    <dbReference type="NCBI Taxonomy" id="4170"/>
    <lineage>
        <taxon>Eukaryota</taxon>
        <taxon>Viridiplantae</taxon>
        <taxon>Streptophyta</taxon>
        <taxon>Embryophyta</taxon>
        <taxon>Tracheophyta</taxon>
        <taxon>Spermatophyta</taxon>
        <taxon>Magnoliopsida</taxon>
        <taxon>eudicotyledons</taxon>
        <taxon>Gunneridae</taxon>
        <taxon>Pentapetalae</taxon>
        <taxon>asterids</taxon>
        <taxon>lamiids</taxon>
        <taxon>Lamiales</taxon>
        <taxon>Orobanchaceae</taxon>
        <taxon>Buchnereae</taxon>
        <taxon>Striga</taxon>
    </lineage>
</organism>
<dbReference type="AlphaFoldDB" id="A0A5A7R340"/>
<sequence length="184" mass="20721">MCLNTNGRNVDPTCHFPPRDPMKTGFSLSIYLKENSVIFYHEKLAALRRVGGSGLKLNDPTRVKLILTYIWIIEIGQTKIINGSAPDIAGKVSFLTCSSADLVGTDTSQPSFLARWSSRRKINSDSKNNTDINQWCSVAKLLTTSSLPEMSCSWVEKLAVIPYPDFIYDSRFTINKYRSWDMLS</sequence>
<keyword evidence="2" id="KW-1185">Reference proteome</keyword>
<evidence type="ECO:0000313" key="2">
    <source>
        <dbReference type="Proteomes" id="UP000325081"/>
    </source>
</evidence>
<gene>
    <name evidence="1" type="ORF">STAS_29629</name>
</gene>
<comment type="caution">
    <text evidence="1">The sequence shown here is derived from an EMBL/GenBank/DDBJ whole genome shotgun (WGS) entry which is preliminary data.</text>
</comment>
<accession>A0A5A7R340</accession>
<evidence type="ECO:0000313" key="1">
    <source>
        <dbReference type="EMBL" id="GER52183.1"/>
    </source>
</evidence>
<name>A0A5A7R340_STRAF</name>
<reference evidence="2" key="1">
    <citation type="journal article" date="2019" name="Curr. Biol.">
        <title>Genome Sequence of Striga asiatica Provides Insight into the Evolution of Plant Parasitism.</title>
        <authorList>
            <person name="Yoshida S."/>
            <person name="Kim S."/>
            <person name="Wafula E.K."/>
            <person name="Tanskanen J."/>
            <person name="Kim Y.M."/>
            <person name="Honaas L."/>
            <person name="Yang Z."/>
            <person name="Spallek T."/>
            <person name="Conn C.E."/>
            <person name="Ichihashi Y."/>
            <person name="Cheong K."/>
            <person name="Cui S."/>
            <person name="Der J.P."/>
            <person name="Gundlach H."/>
            <person name="Jiao Y."/>
            <person name="Hori C."/>
            <person name="Ishida J.K."/>
            <person name="Kasahara H."/>
            <person name="Kiba T."/>
            <person name="Kim M.S."/>
            <person name="Koo N."/>
            <person name="Laohavisit A."/>
            <person name="Lee Y.H."/>
            <person name="Lumba S."/>
            <person name="McCourt P."/>
            <person name="Mortimer J.C."/>
            <person name="Mutuku J.M."/>
            <person name="Nomura T."/>
            <person name="Sasaki-Sekimoto Y."/>
            <person name="Seto Y."/>
            <person name="Wang Y."/>
            <person name="Wakatake T."/>
            <person name="Sakakibara H."/>
            <person name="Demura T."/>
            <person name="Yamaguchi S."/>
            <person name="Yoneyama K."/>
            <person name="Manabe R.I."/>
            <person name="Nelson D.C."/>
            <person name="Schulman A.H."/>
            <person name="Timko M.P."/>
            <person name="dePamphilis C.W."/>
            <person name="Choi D."/>
            <person name="Shirasu K."/>
        </authorList>
    </citation>
    <scope>NUCLEOTIDE SEQUENCE [LARGE SCALE GENOMIC DNA]</scope>
    <source>
        <strain evidence="2">cv. UVA1</strain>
    </source>
</reference>
<dbReference type="EMBL" id="BKCP01010181">
    <property type="protein sequence ID" value="GER52183.1"/>
    <property type="molecule type" value="Genomic_DNA"/>
</dbReference>
<dbReference type="Proteomes" id="UP000325081">
    <property type="component" value="Unassembled WGS sequence"/>
</dbReference>
<protein>
    <submittedName>
        <fullName evidence="1">LexA repressor</fullName>
    </submittedName>
</protein>